<reference evidence="4" key="1">
    <citation type="submission" date="2020-12" db="UniProtKB">
        <authorList>
            <consortium name="WormBaseParasite"/>
        </authorList>
    </citation>
    <scope>IDENTIFICATION</scope>
    <source>
        <strain evidence="4">MHco3</strain>
    </source>
</reference>
<evidence type="ECO:0000256" key="1">
    <source>
        <dbReference type="SAM" id="MobiDB-lite"/>
    </source>
</evidence>
<dbReference type="WBParaSite" id="HCON_00191380-00001">
    <property type="protein sequence ID" value="HCON_00191380-00001"/>
    <property type="gene ID" value="HCON_00191380"/>
</dbReference>
<dbReference type="Proteomes" id="UP000025227">
    <property type="component" value="Unplaced"/>
</dbReference>
<evidence type="ECO:0000313" key="3">
    <source>
        <dbReference type="Proteomes" id="UP000025227"/>
    </source>
</evidence>
<proteinExistence type="predicted"/>
<evidence type="ECO:0000256" key="2">
    <source>
        <dbReference type="SAM" id="SignalP"/>
    </source>
</evidence>
<sequence length="152" mass="16356">MRAAALLIFANVISTVLSQWGGLNGLERAGSSIAGQIEGLLEGSRLGIPPGSDQWQSGQWGGGQWGFPQGGSKWGGDQWGGGQWGQGRWGFPQGGERRGGQWVVPRGRSPSRGRQRAVQTGGSQKRRSKSRHGRRRFQMAMFPATGGSKRKI</sequence>
<evidence type="ECO:0000313" key="4">
    <source>
        <dbReference type="WBParaSite" id="HCON_00191380-00001"/>
    </source>
</evidence>
<organism evidence="3 4">
    <name type="scientific">Haemonchus contortus</name>
    <name type="common">Barber pole worm</name>
    <dbReference type="NCBI Taxonomy" id="6289"/>
    <lineage>
        <taxon>Eukaryota</taxon>
        <taxon>Metazoa</taxon>
        <taxon>Ecdysozoa</taxon>
        <taxon>Nematoda</taxon>
        <taxon>Chromadorea</taxon>
        <taxon>Rhabditida</taxon>
        <taxon>Rhabditina</taxon>
        <taxon>Rhabditomorpha</taxon>
        <taxon>Strongyloidea</taxon>
        <taxon>Trichostrongylidae</taxon>
        <taxon>Haemonchus</taxon>
    </lineage>
</organism>
<keyword evidence="2" id="KW-0732">Signal</keyword>
<feature type="compositionally biased region" description="Gly residues" evidence="1">
    <location>
        <begin position="59"/>
        <end position="88"/>
    </location>
</feature>
<dbReference type="AlphaFoldDB" id="A0A7I4Z4L8"/>
<feature type="chain" id="PRO_5029505399" evidence="2">
    <location>
        <begin position="19"/>
        <end position="152"/>
    </location>
</feature>
<accession>A0A7I4Z4L8</accession>
<feature type="region of interest" description="Disordered" evidence="1">
    <location>
        <begin position="53"/>
        <end position="152"/>
    </location>
</feature>
<keyword evidence="3" id="KW-1185">Reference proteome</keyword>
<feature type="signal peptide" evidence="2">
    <location>
        <begin position="1"/>
        <end position="18"/>
    </location>
</feature>
<protein>
    <submittedName>
        <fullName evidence="4">Glycine rich superfamily member</fullName>
    </submittedName>
</protein>
<name>A0A7I4Z4L8_HAECO</name>
<feature type="compositionally biased region" description="Basic residues" evidence="1">
    <location>
        <begin position="124"/>
        <end position="137"/>
    </location>
</feature>